<evidence type="ECO:0000259" key="4">
    <source>
        <dbReference type="PROSITE" id="PS50109"/>
    </source>
</evidence>
<dbReference type="InterPro" id="IPR013783">
    <property type="entry name" value="Ig-like_fold"/>
</dbReference>
<dbReference type="InterPro" id="IPR036890">
    <property type="entry name" value="HATPase_C_sf"/>
</dbReference>
<proteinExistence type="predicted"/>
<organism evidence="6 8">
    <name type="scientific">Chryseobacterium contaminans</name>
    <dbReference type="NCBI Taxonomy" id="1423959"/>
    <lineage>
        <taxon>Bacteria</taxon>
        <taxon>Pseudomonadati</taxon>
        <taxon>Bacteroidota</taxon>
        <taxon>Flavobacteriia</taxon>
        <taxon>Flavobacteriales</taxon>
        <taxon>Weeksellaceae</taxon>
        <taxon>Chryseobacterium group</taxon>
        <taxon>Chryseobacterium</taxon>
    </lineage>
</organism>
<accession>A0A1M7GF56</accession>
<dbReference type="InterPro" id="IPR036097">
    <property type="entry name" value="HisK_dim/P_sf"/>
</dbReference>
<sequence>MKLLSFIVLLSFLYCNGQSYTIQWFTMDNGLPQNSVKDIIKDKYGFIWLSMEGRVLRYDGSNFVQYKNFKLNNLSFGDFYGDVQKDSIAVFNNSEKNVLLISQRRPQIISQRKIFNQDFPKDNRIYKRFVKNNVTARYVSYIDSYFVQLKTGTYYFENNSIIYADQKSKQRIKIDDRFSRNRLKRLFVHGEAVFVADADRKKILQLYQGKYSYVEAPSIYTDPETKIYWQQSTDQVFMINHGKIYSSQFLNGKLTLTYVLEYNDIDKELSGAMFYDEDTRKLYIGSSINGLKILSLSDFSVSKKNLPYQDEVCYAALPYGGNSVLSQEGIRYYRNRSERLYKAPQSYDKRYIFQDDSGNLVYRENNSIHIRYKNTGFTKYDSITFEKKEITGLYKNGGMYMVSVSDRNKFYLYIFDRDNFNRVVKFIPSEGHIDSVLRYHKDILYLGGSNGISVISLSKNKIIERIGENLPVKQIIRTGDGNIWLTTYNQGIFLLKDHKVIRIPVDKNDFLANAHYILEDAHSNLWISSNNGLFKINKTQLLESLKRPGEPVPYYRYTKEHGFLNNEFNGSADPCANILDNVQFVFPSMEGFVFFNPQEVRTYFPKSQDIYLERAKVNGKMLDLKGHLFLEGGYKNAEVYIDIPYYADPENIYLQAKLIGGDESQWINIKNDKTFRLANIEPGKYNLMIRFLSSENGKFVYRSLPIEVEAYFYQTFTFKVLVAGFIILILIITIQLRTNFLRLKNKVLKNTLVHKDKELQETNNKLKSESDYQKKLIESISHDITTPVKFIALLSQELTQSEDIKTQKKYFDSIYKTSEQLYKFTLSLKKYTELYKQENATDDEYLIYDVIETKRLLFQEIAAQKNTFIYNFCDHHLTIRLNKNILLAVFHNIIDNAVKNTSDGEIVISTYSSDQGIEICIADTGSGMSAEQRTYYTELFQKKGNEHLIFKNYGLGLHMVIQLVLKINGKMTFHENKPKGTIIKIHIEYDQENINCR</sequence>
<dbReference type="InterPro" id="IPR015943">
    <property type="entry name" value="WD40/YVTN_repeat-like_dom_sf"/>
</dbReference>
<evidence type="ECO:0000313" key="6">
    <source>
        <dbReference type="EMBL" id="SHM14577.1"/>
    </source>
</evidence>
<dbReference type="PANTHER" id="PTHR43547:SF2">
    <property type="entry name" value="HYBRID SIGNAL TRANSDUCTION HISTIDINE KINASE C"/>
    <property type="match status" value="1"/>
</dbReference>
<reference evidence="5 7" key="1">
    <citation type="submission" date="2016-07" db="EMBL/GenBank/DDBJ databases">
        <authorList>
            <person name="Jeong J.-J."/>
            <person name="Kim D.W."/>
            <person name="Sang M.K."/>
            <person name="Choi I.-G."/>
            <person name="Kim K.D."/>
        </authorList>
    </citation>
    <scope>NUCLEOTIDE SEQUENCE [LARGE SCALE GENOMIC DNA]</scope>
    <source>
        <strain evidence="5 7">C-26</strain>
    </source>
</reference>
<dbReference type="OrthoDB" id="8676692at2"/>
<dbReference type="PANTHER" id="PTHR43547">
    <property type="entry name" value="TWO-COMPONENT HISTIDINE KINASE"/>
    <property type="match status" value="1"/>
</dbReference>
<keyword evidence="2" id="KW-1133">Transmembrane helix</keyword>
<protein>
    <submittedName>
        <fullName evidence="6">Signal transduction histidine kinase</fullName>
    </submittedName>
</protein>
<reference evidence="6 8" key="2">
    <citation type="submission" date="2016-11" db="EMBL/GenBank/DDBJ databases">
        <authorList>
            <person name="Jaros S."/>
            <person name="Januszkiewicz K."/>
            <person name="Wedrychowicz H."/>
        </authorList>
    </citation>
    <scope>NUCLEOTIDE SEQUENCE [LARGE SCALE GENOMIC DNA]</scope>
    <source>
        <strain evidence="6 8">DSM 27621</strain>
    </source>
</reference>
<keyword evidence="1" id="KW-0597">Phosphoprotein</keyword>
<dbReference type="SUPFAM" id="SSF55874">
    <property type="entry name" value="ATPase domain of HSP90 chaperone/DNA topoisomerase II/histidine kinase"/>
    <property type="match status" value="1"/>
</dbReference>
<gene>
    <name evidence="5" type="ORF">BBH99_09685</name>
    <name evidence="6" type="ORF">SAMN05444407_1107</name>
</gene>
<dbReference type="RefSeq" id="WP_066696787.1">
    <property type="nucleotide sequence ID" value="NZ_FRBM01000010.1"/>
</dbReference>
<evidence type="ECO:0000256" key="3">
    <source>
        <dbReference type="SAM" id="SignalP"/>
    </source>
</evidence>
<evidence type="ECO:0000256" key="2">
    <source>
        <dbReference type="SAM" id="Phobius"/>
    </source>
</evidence>
<dbReference type="InterPro" id="IPR005467">
    <property type="entry name" value="His_kinase_dom"/>
</dbReference>
<dbReference type="STRING" id="1423959.SAMN05444407_1107"/>
<dbReference type="SUPFAM" id="SSF47384">
    <property type="entry name" value="Homodimeric domain of signal transducing histidine kinase"/>
    <property type="match status" value="1"/>
</dbReference>
<evidence type="ECO:0000256" key="1">
    <source>
        <dbReference type="ARBA" id="ARBA00022553"/>
    </source>
</evidence>
<name>A0A1M7GF56_9FLAO</name>
<feature type="chain" id="PRO_5009926168" evidence="3">
    <location>
        <begin position="18"/>
        <end position="997"/>
    </location>
</feature>
<feature type="signal peptide" evidence="3">
    <location>
        <begin position="1"/>
        <end position="17"/>
    </location>
</feature>
<dbReference type="InterPro" id="IPR003594">
    <property type="entry name" value="HATPase_dom"/>
</dbReference>
<evidence type="ECO:0000313" key="7">
    <source>
        <dbReference type="Proteomes" id="UP000093508"/>
    </source>
</evidence>
<evidence type="ECO:0000313" key="8">
    <source>
        <dbReference type="Proteomes" id="UP000184069"/>
    </source>
</evidence>
<dbReference type="EMBL" id="FRBM01000010">
    <property type="protein sequence ID" value="SHM14577.1"/>
    <property type="molecule type" value="Genomic_DNA"/>
</dbReference>
<dbReference type="PROSITE" id="PS50109">
    <property type="entry name" value="HIS_KIN"/>
    <property type="match status" value="1"/>
</dbReference>
<evidence type="ECO:0000313" key="5">
    <source>
        <dbReference type="EMBL" id="OCA78150.1"/>
    </source>
</evidence>
<keyword evidence="2" id="KW-0472">Membrane</keyword>
<dbReference type="Gene3D" id="3.30.565.10">
    <property type="entry name" value="Histidine kinase-like ATPase, C-terminal domain"/>
    <property type="match status" value="1"/>
</dbReference>
<dbReference type="Proteomes" id="UP000184069">
    <property type="component" value="Unassembled WGS sequence"/>
</dbReference>
<dbReference type="Gene3D" id="2.130.10.10">
    <property type="entry name" value="YVTN repeat-like/Quinoprotein amine dehydrogenase"/>
    <property type="match status" value="2"/>
</dbReference>
<dbReference type="EMBL" id="MAYF01000298">
    <property type="protein sequence ID" value="OCA78150.1"/>
    <property type="molecule type" value="Genomic_DNA"/>
</dbReference>
<dbReference type="SMART" id="SM00387">
    <property type="entry name" value="HATPase_c"/>
    <property type="match status" value="1"/>
</dbReference>
<dbReference type="Gene3D" id="2.60.40.10">
    <property type="entry name" value="Immunoglobulins"/>
    <property type="match status" value="1"/>
</dbReference>
<feature type="domain" description="Histidine kinase" evidence="4">
    <location>
        <begin position="779"/>
        <end position="991"/>
    </location>
</feature>
<dbReference type="AlphaFoldDB" id="A0A1M7GF56"/>
<keyword evidence="6" id="KW-0808">Transferase</keyword>
<dbReference type="Proteomes" id="UP000093508">
    <property type="component" value="Unassembled WGS sequence"/>
</dbReference>
<dbReference type="GO" id="GO:0000155">
    <property type="term" value="F:phosphorelay sensor kinase activity"/>
    <property type="evidence" value="ECO:0007669"/>
    <property type="project" value="InterPro"/>
</dbReference>
<dbReference type="Pfam" id="PF02518">
    <property type="entry name" value="HATPase_c"/>
    <property type="match status" value="1"/>
</dbReference>
<dbReference type="Gene3D" id="1.10.287.130">
    <property type="match status" value="1"/>
</dbReference>
<keyword evidence="6" id="KW-0418">Kinase</keyword>
<keyword evidence="3" id="KW-0732">Signal</keyword>
<feature type="transmembrane region" description="Helical" evidence="2">
    <location>
        <begin position="711"/>
        <end position="736"/>
    </location>
</feature>
<dbReference type="SUPFAM" id="SSF69322">
    <property type="entry name" value="Tricorn protease domain 2"/>
    <property type="match status" value="1"/>
</dbReference>
<keyword evidence="2" id="KW-0812">Transmembrane</keyword>
<keyword evidence="7" id="KW-1185">Reference proteome</keyword>